<gene>
    <name evidence="9" type="ORF">L9F63_018994</name>
</gene>
<accession>A0AAD8EEQ0</accession>
<comment type="caution">
    <text evidence="9">The sequence shown here is derived from an EMBL/GenBank/DDBJ whole genome shotgun (WGS) entry which is preliminary data.</text>
</comment>
<evidence type="ECO:0000256" key="6">
    <source>
        <dbReference type="ARBA" id="ARBA00023136"/>
    </source>
</evidence>
<dbReference type="InterPro" id="IPR004117">
    <property type="entry name" value="7tm6_olfct_rcpt"/>
</dbReference>
<dbReference type="GO" id="GO:0016020">
    <property type="term" value="C:membrane"/>
    <property type="evidence" value="ECO:0007669"/>
    <property type="project" value="UniProtKB-SubCell"/>
</dbReference>
<sequence length="52" mass="6185">SILLEEKVSSCLWYTQSIRFRRHLLMVIMKSQRPVQLRVGIFYPATLETFAK</sequence>
<dbReference type="Pfam" id="PF02949">
    <property type="entry name" value="7tm_6"/>
    <property type="match status" value="1"/>
</dbReference>
<evidence type="ECO:0000256" key="8">
    <source>
        <dbReference type="ARBA" id="ARBA00023224"/>
    </source>
</evidence>
<name>A0AAD8EEQ0_DIPPU</name>
<dbReference type="Proteomes" id="UP001233999">
    <property type="component" value="Unassembled WGS sequence"/>
</dbReference>
<dbReference type="EMBL" id="JASPKZ010006086">
    <property type="protein sequence ID" value="KAJ9587563.1"/>
    <property type="molecule type" value="Genomic_DNA"/>
</dbReference>
<keyword evidence="6" id="KW-0472">Membrane</keyword>
<keyword evidence="5" id="KW-1133">Transmembrane helix</keyword>
<reference evidence="9" key="1">
    <citation type="journal article" date="2023" name="IScience">
        <title>Live-bearing cockroach genome reveals convergent evolutionary mechanisms linked to viviparity in insects and beyond.</title>
        <authorList>
            <person name="Fouks B."/>
            <person name="Harrison M.C."/>
            <person name="Mikhailova A.A."/>
            <person name="Marchal E."/>
            <person name="English S."/>
            <person name="Carruthers M."/>
            <person name="Jennings E.C."/>
            <person name="Chiamaka E.L."/>
            <person name="Frigard R.A."/>
            <person name="Pippel M."/>
            <person name="Attardo G.M."/>
            <person name="Benoit J.B."/>
            <person name="Bornberg-Bauer E."/>
            <person name="Tobe S.S."/>
        </authorList>
    </citation>
    <scope>NUCLEOTIDE SEQUENCE</scope>
    <source>
        <strain evidence="9">Stay&amp;Tobe</strain>
    </source>
</reference>
<reference evidence="9" key="2">
    <citation type="submission" date="2023-05" db="EMBL/GenBank/DDBJ databases">
        <authorList>
            <person name="Fouks B."/>
        </authorList>
    </citation>
    <scope>NUCLEOTIDE SEQUENCE</scope>
    <source>
        <strain evidence="9">Stay&amp;Tobe</strain>
        <tissue evidence="9">Testes</tissue>
    </source>
</reference>
<evidence type="ECO:0000256" key="7">
    <source>
        <dbReference type="ARBA" id="ARBA00023170"/>
    </source>
</evidence>
<evidence type="ECO:0000256" key="3">
    <source>
        <dbReference type="ARBA" id="ARBA00022692"/>
    </source>
</evidence>
<keyword evidence="10" id="KW-1185">Reference proteome</keyword>
<evidence type="ECO:0000313" key="10">
    <source>
        <dbReference type="Proteomes" id="UP001233999"/>
    </source>
</evidence>
<evidence type="ECO:0000256" key="4">
    <source>
        <dbReference type="ARBA" id="ARBA00022725"/>
    </source>
</evidence>
<feature type="non-terminal residue" evidence="9">
    <location>
        <position position="1"/>
    </location>
</feature>
<protein>
    <submittedName>
        <fullName evidence="9">Uncharacterized protein</fullName>
    </submittedName>
</protein>
<evidence type="ECO:0000256" key="2">
    <source>
        <dbReference type="ARBA" id="ARBA00022606"/>
    </source>
</evidence>
<dbReference type="GO" id="GO:0005549">
    <property type="term" value="F:odorant binding"/>
    <property type="evidence" value="ECO:0007669"/>
    <property type="project" value="InterPro"/>
</dbReference>
<keyword evidence="2" id="KW-0716">Sensory transduction</keyword>
<keyword evidence="7" id="KW-0675">Receptor</keyword>
<keyword evidence="3" id="KW-0812">Transmembrane</keyword>
<evidence type="ECO:0000256" key="1">
    <source>
        <dbReference type="ARBA" id="ARBA00004141"/>
    </source>
</evidence>
<evidence type="ECO:0000256" key="5">
    <source>
        <dbReference type="ARBA" id="ARBA00022989"/>
    </source>
</evidence>
<keyword evidence="4" id="KW-0552">Olfaction</keyword>
<dbReference type="GO" id="GO:0004984">
    <property type="term" value="F:olfactory receptor activity"/>
    <property type="evidence" value="ECO:0007669"/>
    <property type="project" value="InterPro"/>
</dbReference>
<proteinExistence type="predicted"/>
<organism evidence="9 10">
    <name type="scientific">Diploptera punctata</name>
    <name type="common">Pacific beetle cockroach</name>
    <dbReference type="NCBI Taxonomy" id="6984"/>
    <lineage>
        <taxon>Eukaryota</taxon>
        <taxon>Metazoa</taxon>
        <taxon>Ecdysozoa</taxon>
        <taxon>Arthropoda</taxon>
        <taxon>Hexapoda</taxon>
        <taxon>Insecta</taxon>
        <taxon>Pterygota</taxon>
        <taxon>Neoptera</taxon>
        <taxon>Polyneoptera</taxon>
        <taxon>Dictyoptera</taxon>
        <taxon>Blattodea</taxon>
        <taxon>Blaberoidea</taxon>
        <taxon>Blaberidae</taxon>
        <taxon>Diplopterinae</taxon>
        <taxon>Diploptera</taxon>
    </lineage>
</organism>
<dbReference type="AlphaFoldDB" id="A0AAD8EEQ0"/>
<comment type="subcellular location">
    <subcellularLocation>
        <location evidence="1">Membrane</location>
        <topology evidence="1">Multi-pass membrane protein</topology>
    </subcellularLocation>
</comment>
<feature type="non-terminal residue" evidence="9">
    <location>
        <position position="52"/>
    </location>
</feature>
<keyword evidence="8" id="KW-0807">Transducer</keyword>
<evidence type="ECO:0000313" key="9">
    <source>
        <dbReference type="EMBL" id="KAJ9587563.1"/>
    </source>
</evidence>
<dbReference type="GO" id="GO:0007165">
    <property type="term" value="P:signal transduction"/>
    <property type="evidence" value="ECO:0007669"/>
    <property type="project" value="UniProtKB-KW"/>
</dbReference>